<evidence type="ECO:0000313" key="12">
    <source>
        <dbReference type="Proteomes" id="UP000199527"/>
    </source>
</evidence>
<dbReference type="PANTHER" id="PTHR42885">
    <property type="entry name" value="HISTIDINOL-PHOSPHATE AMINOTRANSFERASE-RELATED"/>
    <property type="match status" value="1"/>
</dbReference>
<dbReference type="EC" id="4.1.1.81" evidence="4"/>
<evidence type="ECO:0000256" key="6">
    <source>
        <dbReference type="ARBA" id="ARBA00022898"/>
    </source>
</evidence>
<dbReference type="InterPro" id="IPR005860">
    <property type="entry name" value="CobD"/>
</dbReference>
<dbReference type="SUPFAM" id="SSF53383">
    <property type="entry name" value="PLP-dependent transferases"/>
    <property type="match status" value="1"/>
</dbReference>
<keyword evidence="12" id="KW-1185">Reference proteome</keyword>
<evidence type="ECO:0000256" key="2">
    <source>
        <dbReference type="ARBA" id="ARBA00003444"/>
    </source>
</evidence>
<dbReference type="NCBIfam" id="TIGR01140">
    <property type="entry name" value="L_thr_O3P_dcar"/>
    <property type="match status" value="1"/>
</dbReference>
<dbReference type="InterPro" id="IPR004838">
    <property type="entry name" value="NHTrfase_class1_PyrdxlP-BS"/>
</dbReference>
<dbReference type="EMBL" id="FNEM01000013">
    <property type="protein sequence ID" value="SDJ78339.1"/>
    <property type="molecule type" value="Genomic_DNA"/>
</dbReference>
<dbReference type="GO" id="GO:0030170">
    <property type="term" value="F:pyridoxal phosphate binding"/>
    <property type="evidence" value="ECO:0007669"/>
    <property type="project" value="InterPro"/>
</dbReference>
<comment type="function">
    <text evidence="2">Decarboxylates L-threonine-O-3-phosphate to yield (R)-1-amino-2-propanol O-2-phosphate, the precursor for the linkage between the nucleotide loop and the corrin ring in cobalamin.</text>
</comment>
<evidence type="ECO:0000313" key="11">
    <source>
        <dbReference type="EMBL" id="SDJ78339.1"/>
    </source>
</evidence>
<dbReference type="PANTHER" id="PTHR42885:SF1">
    <property type="entry name" value="THREONINE-PHOSPHATE DECARBOXYLASE"/>
    <property type="match status" value="1"/>
</dbReference>
<evidence type="ECO:0000256" key="3">
    <source>
        <dbReference type="ARBA" id="ARBA00004953"/>
    </source>
</evidence>
<dbReference type="Gene3D" id="3.90.1150.10">
    <property type="entry name" value="Aspartate Aminotransferase, domain 1"/>
    <property type="match status" value="1"/>
</dbReference>
<dbReference type="PROSITE" id="PS00105">
    <property type="entry name" value="AA_TRANSFER_CLASS_1"/>
    <property type="match status" value="1"/>
</dbReference>
<dbReference type="GO" id="GO:0048472">
    <property type="term" value="F:threonine-phosphate decarboxylase activity"/>
    <property type="evidence" value="ECO:0007669"/>
    <property type="project" value="UniProtKB-EC"/>
</dbReference>
<dbReference type="AlphaFoldDB" id="A0A1G8WJ03"/>
<dbReference type="Proteomes" id="UP000199527">
    <property type="component" value="Unassembled WGS sequence"/>
</dbReference>
<dbReference type="RefSeq" id="WP_090366599.1">
    <property type="nucleotide sequence ID" value="NZ_FNEM01000013.1"/>
</dbReference>
<comment type="cofactor">
    <cofactor evidence="1">
        <name>pyridoxal 5'-phosphate</name>
        <dbReference type="ChEBI" id="CHEBI:597326"/>
    </cofactor>
</comment>
<proteinExistence type="predicted"/>
<dbReference type="UniPathway" id="UPA00148"/>
<reference evidence="12" key="1">
    <citation type="submission" date="2016-10" db="EMBL/GenBank/DDBJ databases">
        <authorList>
            <person name="Varghese N."/>
            <person name="Submissions S."/>
        </authorList>
    </citation>
    <scope>NUCLEOTIDE SEQUENCE [LARGE SCALE GENOMIC DNA]</scope>
    <source>
        <strain evidence="12">DSM 23317</strain>
    </source>
</reference>
<keyword evidence="5" id="KW-0169">Cobalamin biosynthesis</keyword>
<evidence type="ECO:0000259" key="10">
    <source>
        <dbReference type="Pfam" id="PF00155"/>
    </source>
</evidence>
<dbReference type="CDD" id="cd00609">
    <property type="entry name" value="AAT_like"/>
    <property type="match status" value="1"/>
</dbReference>
<dbReference type="InterPro" id="IPR015422">
    <property type="entry name" value="PyrdxlP-dep_Trfase_small"/>
</dbReference>
<evidence type="ECO:0000256" key="5">
    <source>
        <dbReference type="ARBA" id="ARBA00022573"/>
    </source>
</evidence>
<name>A0A1G8WJ03_9GAMM</name>
<feature type="domain" description="Aminotransferase class I/classII large" evidence="10">
    <location>
        <begin position="68"/>
        <end position="326"/>
    </location>
</feature>
<dbReference type="InterPro" id="IPR015424">
    <property type="entry name" value="PyrdxlP-dep_Trfase"/>
</dbReference>
<keyword evidence="6" id="KW-0663">Pyridoxal phosphate</keyword>
<dbReference type="Gene3D" id="3.40.640.10">
    <property type="entry name" value="Type I PLP-dependent aspartate aminotransferase-like (Major domain)"/>
    <property type="match status" value="1"/>
</dbReference>
<evidence type="ECO:0000256" key="1">
    <source>
        <dbReference type="ARBA" id="ARBA00001933"/>
    </source>
</evidence>
<dbReference type="OrthoDB" id="9799304at2"/>
<dbReference type="Pfam" id="PF00155">
    <property type="entry name" value="Aminotran_1_2"/>
    <property type="match status" value="1"/>
</dbReference>
<keyword evidence="7" id="KW-0456">Lyase</keyword>
<comment type="catalytic activity">
    <reaction evidence="9">
        <text>O-phospho-L-threonine + H(+) = (R)-1-aminopropan-2-yl phosphate + CO2</text>
        <dbReference type="Rhea" id="RHEA:11492"/>
        <dbReference type="ChEBI" id="CHEBI:15378"/>
        <dbReference type="ChEBI" id="CHEBI:16526"/>
        <dbReference type="ChEBI" id="CHEBI:58563"/>
        <dbReference type="ChEBI" id="CHEBI:58675"/>
        <dbReference type="EC" id="4.1.1.81"/>
    </reaction>
</comment>
<protein>
    <recommendedName>
        <fullName evidence="4">threonine-phosphate decarboxylase</fullName>
        <ecNumber evidence="4">4.1.1.81</ecNumber>
    </recommendedName>
    <alternativeName>
        <fullName evidence="8">L-threonine-O-3-phosphate decarboxylase</fullName>
    </alternativeName>
</protein>
<comment type="pathway">
    <text evidence="3">Cofactor biosynthesis; adenosylcobalamin biosynthesis.</text>
</comment>
<gene>
    <name evidence="11" type="ORF">SAMN04488540_11383</name>
</gene>
<dbReference type="InterPro" id="IPR015421">
    <property type="entry name" value="PyrdxlP-dep_Trfase_major"/>
</dbReference>
<sequence length="334" mass="37442">MSALHHGGRLRQAVAEFGIDRSRWLDLSTGVSPWTYPLEPIALEQWNRLPEEEDGLERVARRYYDCQSLLPVAGSQAAIQALPLVLKTMTELPQEPVVALPRVGYKEHQKAWLRAGWRAELYDNEPDSALLAQVQALVVINPNNPTGHRVPSMRLMQWHRQLAEQEGTLLVDEAFADVDPKDSISHWCPQPNLVVLRSIGKFFGLAGIRAGFVLAEQELLMALTDLLGPWTVAGPSREACRQALADRAWQQSQRARLERAALRLAAMLSSLPGTLSGTPLFQTLICDHAEQWHRQLCQQGILVRLTDEKDGLRIGLPSSAEQWQRLQEALLTLN</sequence>
<accession>A0A1G8WJ03</accession>
<dbReference type="GO" id="GO:0009236">
    <property type="term" value="P:cobalamin biosynthetic process"/>
    <property type="evidence" value="ECO:0007669"/>
    <property type="project" value="UniProtKB-UniPathway"/>
</dbReference>
<evidence type="ECO:0000256" key="7">
    <source>
        <dbReference type="ARBA" id="ARBA00023239"/>
    </source>
</evidence>
<dbReference type="InterPro" id="IPR004839">
    <property type="entry name" value="Aminotransferase_I/II_large"/>
</dbReference>
<evidence type="ECO:0000256" key="9">
    <source>
        <dbReference type="ARBA" id="ARBA00048531"/>
    </source>
</evidence>
<organism evidence="11 12">
    <name type="scientific">Ferrimonas sediminum</name>
    <dbReference type="NCBI Taxonomy" id="718193"/>
    <lineage>
        <taxon>Bacteria</taxon>
        <taxon>Pseudomonadati</taxon>
        <taxon>Pseudomonadota</taxon>
        <taxon>Gammaproteobacteria</taxon>
        <taxon>Alteromonadales</taxon>
        <taxon>Ferrimonadaceae</taxon>
        <taxon>Ferrimonas</taxon>
    </lineage>
</organism>
<evidence type="ECO:0000256" key="8">
    <source>
        <dbReference type="ARBA" id="ARBA00029996"/>
    </source>
</evidence>
<evidence type="ECO:0000256" key="4">
    <source>
        <dbReference type="ARBA" id="ARBA00012285"/>
    </source>
</evidence>